<dbReference type="EMBL" id="UYYA01000005">
    <property type="protein sequence ID" value="VDM51660.1"/>
    <property type="molecule type" value="Genomic_DNA"/>
</dbReference>
<dbReference type="AlphaFoldDB" id="A0A0R3P9I5"/>
<evidence type="ECO:0000313" key="5">
    <source>
        <dbReference type="WBParaSite" id="ACOC_0000007401-mRNA-1"/>
    </source>
</evidence>
<evidence type="ECO:0000256" key="2">
    <source>
        <dbReference type="SAM" id="SignalP"/>
    </source>
</evidence>
<feature type="compositionally biased region" description="Low complexity" evidence="1">
    <location>
        <begin position="79"/>
        <end position="90"/>
    </location>
</feature>
<evidence type="ECO:0000313" key="3">
    <source>
        <dbReference type="EMBL" id="VDM51660.1"/>
    </source>
</evidence>
<feature type="chain" id="PRO_5043129960" evidence="2">
    <location>
        <begin position="20"/>
        <end position="117"/>
    </location>
</feature>
<sequence length="117" mass="12572">MLTLTILSLLSILPSMLIALKCHQVATANLASPPETQPTECIAGSLACVKLIDYTSKTFSKQCQQFNCTVSFLTENKTSSDSSNISDVINAGSHGDSEHQKTTVAPFRNDGEQGRSH</sequence>
<accession>A0A0R3P9I5</accession>
<keyword evidence="4" id="KW-1185">Reference proteome</keyword>
<dbReference type="WBParaSite" id="ACOC_0000007401-mRNA-1">
    <property type="protein sequence ID" value="ACOC_0000007401-mRNA-1"/>
    <property type="gene ID" value="ACOC_0000007401"/>
</dbReference>
<dbReference type="OrthoDB" id="5842553at2759"/>
<feature type="signal peptide" evidence="2">
    <location>
        <begin position="1"/>
        <end position="19"/>
    </location>
</feature>
<proteinExistence type="predicted"/>
<reference evidence="3 4" key="2">
    <citation type="submission" date="2018-11" db="EMBL/GenBank/DDBJ databases">
        <authorList>
            <consortium name="Pathogen Informatics"/>
        </authorList>
    </citation>
    <scope>NUCLEOTIDE SEQUENCE [LARGE SCALE GENOMIC DNA]</scope>
    <source>
        <strain evidence="3 4">Costa Rica</strain>
    </source>
</reference>
<reference evidence="5" key="1">
    <citation type="submission" date="2017-02" db="UniProtKB">
        <authorList>
            <consortium name="WormBaseParasite"/>
        </authorList>
    </citation>
    <scope>IDENTIFICATION</scope>
</reference>
<evidence type="ECO:0000313" key="4">
    <source>
        <dbReference type="Proteomes" id="UP000267027"/>
    </source>
</evidence>
<organism evidence="5">
    <name type="scientific">Angiostrongylus costaricensis</name>
    <name type="common">Nematode worm</name>
    <dbReference type="NCBI Taxonomy" id="334426"/>
    <lineage>
        <taxon>Eukaryota</taxon>
        <taxon>Metazoa</taxon>
        <taxon>Ecdysozoa</taxon>
        <taxon>Nematoda</taxon>
        <taxon>Chromadorea</taxon>
        <taxon>Rhabditida</taxon>
        <taxon>Rhabditina</taxon>
        <taxon>Rhabditomorpha</taxon>
        <taxon>Strongyloidea</taxon>
        <taxon>Metastrongylidae</taxon>
        <taxon>Angiostrongylus</taxon>
    </lineage>
</organism>
<feature type="region of interest" description="Disordered" evidence="1">
    <location>
        <begin position="76"/>
        <end position="117"/>
    </location>
</feature>
<gene>
    <name evidence="3" type="ORF">ACOC_LOCUS75</name>
</gene>
<keyword evidence="2" id="KW-0732">Signal</keyword>
<evidence type="ECO:0000256" key="1">
    <source>
        <dbReference type="SAM" id="MobiDB-lite"/>
    </source>
</evidence>
<name>A0A0R3P9I5_ANGCS</name>
<protein>
    <submittedName>
        <fullName evidence="5">Secreted protein</fullName>
    </submittedName>
</protein>
<dbReference type="Proteomes" id="UP000267027">
    <property type="component" value="Unassembled WGS sequence"/>
</dbReference>